<dbReference type="EMBL" id="LKAM01000008">
    <property type="protein sequence ID" value="KUM47117.1"/>
    <property type="molecule type" value="Genomic_DNA"/>
</dbReference>
<sequence>MGWLPYVSMSSKARKSRTQVHLLIIPSTSQLTPLQTLTDEESINPIMRMEESKLCPSLFRHSPLLFP</sequence>
<comment type="caution">
    <text evidence="1">The sequence shown here is derived from an EMBL/GenBank/DDBJ whole genome shotgun (WGS) entry which is preliminary data.</text>
</comment>
<proteinExistence type="predicted"/>
<keyword evidence="1" id="KW-0496">Mitochondrion</keyword>
<reference evidence="1" key="1">
    <citation type="journal article" date="2015" name="Genome Biol. Evol.">
        <title>Organellar Genomes of White Spruce (Picea glauca): Assembly and Annotation.</title>
        <authorList>
            <person name="Jackman S.D."/>
            <person name="Warren R.L."/>
            <person name="Gibb E.A."/>
            <person name="Vandervalk B.P."/>
            <person name="Mohamadi H."/>
            <person name="Chu J."/>
            <person name="Raymond A."/>
            <person name="Pleasance S."/>
            <person name="Coope R."/>
            <person name="Wildung M.R."/>
            <person name="Ritland C.E."/>
            <person name="Bousquet J."/>
            <person name="Jones S.J."/>
            <person name="Bohlmann J."/>
            <person name="Birol I."/>
        </authorList>
    </citation>
    <scope>NUCLEOTIDE SEQUENCE [LARGE SCALE GENOMIC DNA]</scope>
    <source>
        <tissue evidence="1">Flushing bud</tissue>
    </source>
</reference>
<evidence type="ECO:0000313" key="1">
    <source>
        <dbReference type="EMBL" id="KUM47117.1"/>
    </source>
</evidence>
<protein>
    <submittedName>
        <fullName evidence="1">Uncharacterized protein</fullName>
    </submittedName>
</protein>
<geneLocation type="mitochondrion" evidence="1"/>
<name>A0A101LXF3_PICGL</name>
<dbReference type="AlphaFoldDB" id="A0A101LXF3"/>
<gene>
    <name evidence="1" type="ORF">ABT39_MTgene6123</name>
</gene>
<organism evidence="1">
    <name type="scientific">Picea glauca</name>
    <name type="common">White spruce</name>
    <name type="synonym">Pinus glauca</name>
    <dbReference type="NCBI Taxonomy" id="3330"/>
    <lineage>
        <taxon>Eukaryota</taxon>
        <taxon>Viridiplantae</taxon>
        <taxon>Streptophyta</taxon>
        <taxon>Embryophyta</taxon>
        <taxon>Tracheophyta</taxon>
        <taxon>Spermatophyta</taxon>
        <taxon>Pinopsida</taxon>
        <taxon>Pinidae</taxon>
        <taxon>Conifers I</taxon>
        <taxon>Pinales</taxon>
        <taxon>Pinaceae</taxon>
        <taxon>Picea</taxon>
    </lineage>
</organism>
<accession>A0A101LXF3</accession>